<comment type="similarity">
    <text evidence="1">Belongs to the LysR transcriptional regulatory family.</text>
</comment>
<evidence type="ECO:0000256" key="3">
    <source>
        <dbReference type="ARBA" id="ARBA00023125"/>
    </source>
</evidence>
<evidence type="ECO:0000313" key="7">
    <source>
        <dbReference type="Proteomes" id="UP001056255"/>
    </source>
</evidence>
<proteinExistence type="inferred from homology"/>
<feature type="domain" description="HTH lysR-type" evidence="5">
    <location>
        <begin position="5"/>
        <end position="62"/>
    </location>
</feature>
<evidence type="ECO:0000313" key="6">
    <source>
        <dbReference type="EMBL" id="USH04385.1"/>
    </source>
</evidence>
<evidence type="ECO:0000256" key="1">
    <source>
        <dbReference type="ARBA" id="ARBA00009437"/>
    </source>
</evidence>
<evidence type="ECO:0000259" key="5">
    <source>
        <dbReference type="PROSITE" id="PS50931"/>
    </source>
</evidence>
<dbReference type="Proteomes" id="UP001056255">
    <property type="component" value="Chromosome II"/>
</dbReference>
<dbReference type="Gene3D" id="1.10.10.10">
    <property type="entry name" value="Winged helix-like DNA-binding domain superfamily/Winged helix DNA-binding domain"/>
    <property type="match status" value="1"/>
</dbReference>
<organism evidence="6 7">
    <name type="scientific">Grimontia kaedaensis</name>
    <dbReference type="NCBI Taxonomy" id="2872157"/>
    <lineage>
        <taxon>Bacteria</taxon>
        <taxon>Pseudomonadati</taxon>
        <taxon>Pseudomonadota</taxon>
        <taxon>Gammaproteobacteria</taxon>
        <taxon>Vibrionales</taxon>
        <taxon>Vibrionaceae</taxon>
        <taxon>Grimontia</taxon>
    </lineage>
</organism>
<sequence>MPSFPSMNALRVFAAVGKYQSIQQAAKTLHISESAVSQQIKNLEERLQVQLIERVGRTIKLTEKGALFYPFIDNGMVCFTEGLDALETLNREKLVTISVIPSMAKWLIHRLPDFKKFHPEIRVRVHSSNIPTNETNTEVDLSLRFGLGNYPGMTTTPILHDKIVIVVAPSLLAEGEGINLSEYALSLPWLGYHAKDIEDVNQAIQRFTDDKTQNISKLASKIDVHDAIFVLEAAISGQGVAVTKHTLALPYLTSSKLHCLFEMPTFTAFRYFIVHPKKRPLSVEAETFQNWLMTALPEDFPELVLRSVDL</sequence>
<evidence type="ECO:0000256" key="4">
    <source>
        <dbReference type="ARBA" id="ARBA00023163"/>
    </source>
</evidence>
<dbReference type="PANTHER" id="PTHR30537">
    <property type="entry name" value="HTH-TYPE TRANSCRIPTIONAL REGULATOR"/>
    <property type="match status" value="1"/>
</dbReference>
<reference evidence="6" key="1">
    <citation type="submission" date="2021-08" db="EMBL/GenBank/DDBJ databases">
        <authorList>
            <person name="Sakaguchi M."/>
            <person name="Kikuchi T."/>
            <person name="Urbanczyk H."/>
        </authorList>
    </citation>
    <scope>NUCLEOTIDE SEQUENCE</scope>
    <source>
        <strain evidence="6">020920N</strain>
    </source>
</reference>
<dbReference type="Pfam" id="PF00126">
    <property type="entry name" value="HTH_1"/>
    <property type="match status" value="1"/>
</dbReference>
<dbReference type="InterPro" id="IPR000847">
    <property type="entry name" value="LysR_HTH_N"/>
</dbReference>
<protein>
    <submittedName>
        <fullName evidence="6">LysR family transcriptional regulator</fullName>
    </submittedName>
</protein>
<name>A0ABY4WZI0_9GAMM</name>
<keyword evidence="2" id="KW-0805">Transcription regulation</keyword>
<dbReference type="SUPFAM" id="SSF53850">
    <property type="entry name" value="Periplasmic binding protein-like II"/>
    <property type="match status" value="1"/>
</dbReference>
<gene>
    <name evidence="6" type="ORF">K6Q96_21860</name>
</gene>
<dbReference type="Pfam" id="PF03466">
    <property type="entry name" value="LysR_substrate"/>
    <property type="match status" value="1"/>
</dbReference>
<dbReference type="PRINTS" id="PR00039">
    <property type="entry name" value="HTHLYSR"/>
</dbReference>
<accession>A0ABY4WZI0</accession>
<keyword evidence="4" id="KW-0804">Transcription</keyword>
<dbReference type="SUPFAM" id="SSF46785">
    <property type="entry name" value="Winged helix' DNA-binding domain"/>
    <property type="match status" value="1"/>
</dbReference>
<evidence type="ECO:0000256" key="2">
    <source>
        <dbReference type="ARBA" id="ARBA00023015"/>
    </source>
</evidence>
<keyword evidence="7" id="KW-1185">Reference proteome</keyword>
<dbReference type="PANTHER" id="PTHR30537:SF79">
    <property type="entry name" value="TRANSCRIPTIONAL REGULATOR-RELATED"/>
    <property type="match status" value="1"/>
</dbReference>
<dbReference type="PROSITE" id="PS50931">
    <property type="entry name" value="HTH_LYSR"/>
    <property type="match status" value="1"/>
</dbReference>
<keyword evidence="3" id="KW-0238">DNA-binding</keyword>
<dbReference type="InterPro" id="IPR058163">
    <property type="entry name" value="LysR-type_TF_proteobact-type"/>
</dbReference>
<dbReference type="Gene3D" id="3.40.190.10">
    <property type="entry name" value="Periplasmic binding protein-like II"/>
    <property type="match status" value="2"/>
</dbReference>
<dbReference type="InterPro" id="IPR036390">
    <property type="entry name" value="WH_DNA-bd_sf"/>
</dbReference>
<dbReference type="EMBL" id="CP082276">
    <property type="protein sequence ID" value="USH04385.1"/>
    <property type="molecule type" value="Genomic_DNA"/>
</dbReference>
<dbReference type="InterPro" id="IPR036388">
    <property type="entry name" value="WH-like_DNA-bd_sf"/>
</dbReference>
<dbReference type="InterPro" id="IPR005119">
    <property type="entry name" value="LysR_subst-bd"/>
</dbReference>